<evidence type="ECO:0000256" key="6">
    <source>
        <dbReference type="ARBA" id="ARBA00022729"/>
    </source>
</evidence>
<comment type="function">
    <text evidence="1">Initiates complement activation and/or interferes in platelet aggregation and/or blood coagulation.</text>
</comment>
<evidence type="ECO:0000256" key="5">
    <source>
        <dbReference type="ARBA" id="ARBA00022657"/>
    </source>
</evidence>
<dbReference type="OrthoDB" id="7735366at2759"/>
<keyword evidence="9" id="KW-0325">Glycoprotein</keyword>
<dbReference type="NCBIfam" id="NF040941">
    <property type="entry name" value="GGGWT_bact"/>
    <property type="match status" value="1"/>
</dbReference>
<evidence type="ECO:0000256" key="14">
    <source>
        <dbReference type="SAM" id="SignalP"/>
    </source>
</evidence>
<dbReference type="GO" id="GO:0001525">
    <property type="term" value="P:angiogenesis"/>
    <property type="evidence" value="ECO:0007669"/>
    <property type="project" value="UniProtKB-KW"/>
</dbReference>
<evidence type="ECO:0000256" key="7">
    <source>
        <dbReference type="ARBA" id="ARBA00023054"/>
    </source>
</evidence>
<evidence type="ECO:0000256" key="1">
    <source>
        <dbReference type="ARBA" id="ARBA00003654"/>
    </source>
</evidence>
<keyword evidence="16" id="KW-1185">Reference proteome</keyword>
<dbReference type="InterPro" id="IPR014716">
    <property type="entry name" value="Fibrinogen_a/b/g_C_1"/>
</dbReference>
<dbReference type="GeneID" id="117663327"/>
<proteinExistence type="inferred from homology"/>
<dbReference type="PANTHER" id="PTHR47221:SF6">
    <property type="entry name" value="FIBRINOGEN ALPHA CHAIN"/>
    <property type="match status" value="1"/>
</dbReference>
<keyword evidence="7 13" id="KW-0175">Coiled coil</keyword>
<evidence type="ECO:0000256" key="12">
    <source>
        <dbReference type="ARBA" id="ARBA00023278"/>
    </source>
</evidence>
<dbReference type="CDD" id="cd00087">
    <property type="entry name" value="FReD"/>
    <property type="match status" value="1"/>
</dbReference>
<evidence type="ECO:0000259" key="15">
    <source>
        <dbReference type="PROSITE" id="PS51406"/>
    </source>
</evidence>
<dbReference type="InterPro" id="IPR057439">
    <property type="entry name" value="ANG-1/2/4"/>
</dbReference>
<organism evidence="16 17">
    <name type="scientific">Pantherophis guttatus</name>
    <name type="common">Corn snake</name>
    <name type="synonym">Elaphe guttata</name>
    <dbReference type="NCBI Taxonomy" id="94885"/>
    <lineage>
        <taxon>Eukaryota</taxon>
        <taxon>Metazoa</taxon>
        <taxon>Chordata</taxon>
        <taxon>Craniata</taxon>
        <taxon>Vertebrata</taxon>
        <taxon>Euteleostomi</taxon>
        <taxon>Lepidosauria</taxon>
        <taxon>Squamata</taxon>
        <taxon>Bifurcata</taxon>
        <taxon>Unidentata</taxon>
        <taxon>Episquamata</taxon>
        <taxon>Toxicofera</taxon>
        <taxon>Serpentes</taxon>
        <taxon>Colubroidea</taxon>
        <taxon>Colubridae</taxon>
        <taxon>Colubrinae</taxon>
        <taxon>Pantherophis</taxon>
    </lineage>
</organism>
<evidence type="ECO:0000256" key="11">
    <source>
        <dbReference type="ARBA" id="ARBA00023240"/>
    </source>
</evidence>
<dbReference type="InterPro" id="IPR002181">
    <property type="entry name" value="Fibrinogen_a/b/g_C_dom"/>
</dbReference>
<evidence type="ECO:0000256" key="3">
    <source>
        <dbReference type="ARBA" id="ARBA00006932"/>
    </source>
</evidence>
<comment type="subcellular location">
    <subcellularLocation>
        <location evidence="2">Secreted</location>
    </subcellularLocation>
</comment>
<dbReference type="Pfam" id="PF25443">
    <property type="entry name" value="ANG-1"/>
    <property type="match status" value="1"/>
</dbReference>
<dbReference type="KEGG" id="pgut:117663327"/>
<dbReference type="SUPFAM" id="SSF56496">
    <property type="entry name" value="Fibrinogen C-terminal domain-like"/>
    <property type="match status" value="1"/>
</dbReference>
<dbReference type="FunFam" id="3.90.215.10:FF:000001">
    <property type="entry name" value="Tenascin isoform 1"/>
    <property type="match status" value="1"/>
</dbReference>
<dbReference type="RefSeq" id="XP_034269302.1">
    <property type="nucleotide sequence ID" value="XM_034413411.2"/>
</dbReference>
<name>A0A6P9BDG1_PANGU</name>
<protein>
    <submittedName>
        <fullName evidence="17">Angiopoietin-2-like</fullName>
    </submittedName>
</protein>
<feature type="domain" description="Fibrinogen C-terminal" evidence="15">
    <location>
        <begin position="281"/>
        <end position="501"/>
    </location>
</feature>
<dbReference type="InterPro" id="IPR037579">
    <property type="entry name" value="FIB_ANG-like"/>
</dbReference>
<dbReference type="OMA" id="HEAHCAR"/>
<keyword evidence="11" id="KW-0800">Toxin</keyword>
<dbReference type="Gene3D" id="3.90.215.10">
    <property type="entry name" value="Gamma Fibrinogen, chain A, domain 1"/>
    <property type="match status" value="1"/>
</dbReference>
<evidence type="ECO:0000256" key="13">
    <source>
        <dbReference type="SAM" id="Coils"/>
    </source>
</evidence>
<evidence type="ECO:0000313" key="16">
    <source>
        <dbReference type="Proteomes" id="UP001652622"/>
    </source>
</evidence>
<evidence type="ECO:0000256" key="9">
    <source>
        <dbReference type="ARBA" id="ARBA00023180"/>
    </source>
</evidence>
<dbReference type="GO" id="GO:0007596">
    <property type="term" value="P:blood coagulation"/>
    <property type="evidence" value="ECO:0007669"/>
    <property type="project" value="InterPro"/>
</dbReference>
<dbReference type="InterPro" id="IPR036056">
    <property type="entry name" value="Fibrinogen-like_C"/>
</dbReference>
<accession>A0A6P9BDG1</accession>
<keyword evidence="8" id="KW-1015">Disulfide bond</keyword>
<dbReference type="InParanoid" id="A0A6P9BDG1"/>
<dbReference type="Proteomes" id="UP001652622">
    <property type="component" value="Unplaced"/>
</dbReference>
<keyword evidence="10" id="KW-1216">Complement system impairing toxin</keyword>
<keyword evidence="11" id="KW-1199">Hemostasis impairing toxin</keyword>
<dbReference type="SMART" id="SM00186">
    <property type="entry name" value="FBG"/>
    <property type="match status" value="1"/>
</dbReference>
<evidence type="ECO:0000313" key="17">
    <source>
        <dbReference type="RefSeq" id="XP_034269302.1"/>
    </source>
</evidence>
<dbReference type="InterPro" id="IPR020837">
    <property type="entry name" value="Fibrinogen_CS"/>
</dbReference>
<keyword evidence="12" id="KW-0379">Hydroxylation</keyword>
<keyword evidence="6 14" id="KW-0732">Signal</keyword>
<dbReference type="Pfam" id="PF00147">
    <property type="entry name" value="Fibrinogen_C"/>
    <property type="match status" value="1"/>
</dbReference>
<dbReference type="PANTHER" id="PTHR47221">
    <property type="entry name" value="FIBRINOGEN ALPHA CHAIN"/>
    <property type="match status" value="1"/>
</dbReference>
<feature type="signal peptide" evidence="14">
    <location>
        <begin position="1"/>
        <end position="24"/>
    </location>
</feature>
<feature type="chain" id="PRO_5028303666" evidence="14">
    <location>
        <begin position="25"/>
        <end position="510"/>
    </location>
</feature>
<dbReference type="PROSITE" id="PS00514">
    <property type="entry name" value="FIBRINOGEN_C_1"/>
    <property type="match status" value="1"/>
</dbReference>
<dbReference type="PROSITE" id="PS51406">
    <property type="entry name" value="FIBRINOGEN_C_2"/>
    <property type="match status" value="1"/>
</dbReference>
<sequence>MRSWKVLAYLLLAAWAGMQPRVLGKGAPERSQHRLQHGACTYTFLLPELGGCDGAAPPAAAAVPFQVSNSLQRDAPPMAEAQWPVQRLQQLETVMENNTQWLQKLENYIQDNVRMEMSETHFSSVQDHTAAMLEIGTNLLNQTAEQTRKLTNVEIQVLNQTSRLEIQVLENSLSTNKLEKLLLLQTHEISRLQERNSFLEKKVLAIENQREEELQGLKTEKMEMQKLLSKQVDLVGHLEQRLGVALLNNTALHKQQTSLAETVKHLIGLVSQCNHVSFTLPDEQKVFKDCAAAYKAGVSTSGVYTLRVPNTTATVKVLCDMETSGGGWTVIQHRKDGSVDFQRTWNEYKQGFGSPPGEYWLGNHFIHLLTAQNRYSLRIKLQDWENNEAYSAFEHFQVGSEEQNYRLYARRYSGTAGLTSSLSLSGTNFSTKDADNDRCTCKCAQMAGGGWWFDACGPSNLNGIYYPPNPATIKYNGMKWHYWKGPGHSLKTSTMMIRPVDFREEQGGTL</sequence>
<keyword evidence="5" id="KW-0037">Angiogenesis</keyword>
<reference evidence="17" key="1">
    <citation type="submission" date="2025-08" db="UniProtKB">
        <authorList>
            <consortium name="RefSeq"/>
        </authorList>
    </citation>
    <scope>IDENTIFICATION</scope>
    <source>
        <tissue evidence="17">Blood</tissue>
    </source>
</reference>
<evidence type="ECO:0000256" key="10">
    <source>
        <dbReference type="ARBA" id="ARBA00023220"/>
    </source>
</evidence>
<dbReference type="GO" id="GO:0005576">
    <property type="term" value="C:extracellular region"/>
    <property type="evidence" value="ECO:0007669"/>
    <property type="project" value="UniProtKB-SubCell"/>
</dbReference>
<gene>
    <name evidence="17" type="primary">LOC117663327</name>
</gene>
<comment type="similarity">
    <text evidence="3">Belongs to the ficolin lectin family. Veficolin subfamily.</text>
</comment>
<evidence type="ECO:0000256" key="8">
    <source>
        <dbReference type="ARBA" id="ARBA00023157"/>
    </source>
</evidence>
<evidence type="ECO:0000256" key="4">
    <source>
        <dbReference type="ARBA" id="ARBA00022525"/>
    </source>
</evidence>
<evidence type="ECO:0000256" key="2">
    <source>
        <dbReference type="ARBA" id="ARBA00004613"/>
    </source>
</evidence>
<feature type="coiled-coil region" evidence="13">
    <location>
        <begin position="189"/>
        <end position="227"/>
    </location>
</feature>
<dbReference type="AlphaFoldDB" id="A0A6P9BDG1"/>
<keyword evidence="4" id="KW-0964">Secreted</keyword>